<sequence>MPFLLSFFLLLNAGAWFAFAMFLQDSYLIVPNVVGLVSGSAQLIIYVLDKNKASAVNSVEMVDYGADIHSVKAAEEFSIEVHSTKESKSKSISEPALSKRSSFHQIMRTLSSNQSGYHSGYLLVP</sequence>
<dbReference type="InterPro" id="IPR004316">
    <property type="entry name" value="SWEET_rpt"/>
</dbReference>
<keyword evidence="10" id="KW-0732">Signal</keyword>
<evidence type="ECO:0000256" key="7">
    <source>
        <dbReference type="ARBA" id="ARBA00022989"/>
    </source>
</evidence>
<evidence type="ECO:0000256" key="9">
    <source>
        <dbReference type="SAM" id="Phobius"/>
    </source>
</evidence>
<evidence type="ECO:0000256" key="4">
    <source>
        <dbReference type="ARBA" id="ARBA00022597"/>
    </source>
</evidence>
<evidence type="ECO:0000256" key="3">
    <source>
        <dbReference type="ARBA" id="ARBA00022448"/>
    </source>
</evidence>
<name>A0A1U7XZQ9_NICSY</name>
<proteinExistence type="inferred from homology"/>
<dbReference type="Proteomes" id="UP000189701">
    <property type="component" value="Unplaced"/>
</dbReference>
<evidence type="ECO:0000256" key="2">
    <source>
        <dbReference type="ARBA" id="ARBA00007809"/>
    </source>
</evidence>
<keyword evidence="6" id="KW-0677">Repeat</keyword>
<feature type="chain" id="PRO_5010579713" evidence="10">
    <location>
        <begin position="21"/>
        <end position="125"/>
    </location>
</feature>
<comment type="similarity">
    <text evidence="2">Belongs to the SWEET sugar transporter family.</text>
</comment>
<evidence type="ECO:0000256" key="1">
    <source>
        <dbReference type="ARBA" id="ARBA00004127"/>
    </source>
</evidence>
<comment type="subcellular location">
    <subcellularLocation>
        <location evidence="1">Endomembrane system</location>
        <topology evidence="1">Multi-pass membrane protein</topology>
    </subcellularLocation>
</comment>
<evidence type="ECO:0000313" key="11">
    <source>
        <dbReference type="Proteomes" id="UP000189701"/>
    </source>
</evidence>
<dbReference type="STRING" id="4096.A0A1U7XZQ9"/>
<feature type="signal peptide" evidence="10">
    <location>
        <begin position="1"/>
        <end position="20"/>
    </location>
</feature>
<evidence type="ECO:0000256" key="10">
    <source>
        <dbReference type="SAM" id="SignalP"/>
    </source>
</evidence>
<feature type="transmembrane region" description="Helical" evidence="9">
    <location>
        <begin position="30"/>
        <end position="48"/>
    </location>
</feature>
<gene>
    <name evidence="12" type="primary">LOC104242962</name>
</gene>
<organism evidence="11 12">
    <name type="scientific">Nicotiana sylvestris</name>
    <name type="common">Wood tobacco</name>
    <name type="synonym">South American tobacco</name>
    <dbReference type="NCBI Taxonomy" id="4096"/>
    <lineage>
        <taxon>Eukaryota</taxon>
        <taxon>Viridiplantae</taxon>
        <taxon>Streptophyta</taxon>
        <taxon>Embryophyta</taxon>
        <taxon>Tracheophyta</taxon>
        <taxon>Spermatophyta</taxon>
        <taxon>Magnoliopsida</taxon>
        <taxon>eudicotyledons</taxon>
        <taxon>Gunneridae</taxon>
        <taxon>Pentapetalae</taxon>
        <taxon>asterids</taxon>
        <taxon>lamiids</taxon>
        <taxon>Solanales</taxon>
        <taxon>Solanaceae</taxon>
        <taxon>Nicotianoideae</taxon>
        <taxon>Nicotianeae</taxon>
        <taxon>Nicotiana</taxon>
    </lineage>
</organism>
<keyword evidence="7 9" id="KW-1133">Transmembrane helix</keyword>
<evidence type="ECO:0000256" key="8">
    <source>
        <dbReference type="ARBA" id="ARBA00023136"/>
    </source>
</evidence>
<keyword evidence="8 9" id="KW-0472">Membrane</keyword>
<evidence type="ECO:0000256" key="5">
    <source>
        <dbReference type="ARBA" id="ARBA00022692"/>
    </source>
</evidence>
<keyword evidence="11" id="KW-1185">Reference proteome</keyword>
<evidence type="ECO:0000256" key="6">
    <source>
        <dbReference type="ARBA" id="ARBA00022737"/>
    </source>
</evidence>
<keyword evidence="4 12" id="KW-0762">Sugar transport</keyword>
<dbReference type="eggNOG" id="KOG1623">
    <property type="taxonomic scope" value="Eukaryota"/>
</dbReference>
<keyword evidence="3" id="KW-0813">Transport</keyword>
<evidence type="ECO:0000313" key="12">
    <source>
        <dbReference type="RefSeq" id="XP_009796373.1"/>
    </source>
</evidence>
<protein>
    <submittedName>
        <fullName evidence="12">Bidirectional sugar transporter SWEET15</fullName>
    </submittedName>
</protein>
<dbReference type="PANTHER" id="PTHR10791">
    <property type="entry name" value="RAG1-ACTIVATING PROTEIN 1"/>
    <property type="match status" value="1"/>
</dbReference>
<dbReference type="Gene3D" id="1.20.1280.290">
    <property type="match status" value="1"/>
</dbReference>
<dbReference type="PANTHER" id="PTHR10791:SF142">
    <property type="entry name" value="BIDIRECTIONAL SUGAR TRANSPORTER SWEET16"/>
    <property type="match status" value="1"/>
</dbReference>
<dbReference type="InterPro" id="IPR047664">
    <property type="entry name" value="SWEET"/>
</dbReference>
<dbReference type="Pfam" id="PF03083">
    <property type="entry name" value="MtN3_slv"/>
    <property type="match status" value="1"/>
</dbReference>
<accession>A0A1U7XZQ9</accession>
<reference evidence="12" key="2">
    <citation type="submission" date="2025-08" db="UniProtKB">
        <authorList>
            <consortium name="RefSeq"/>
        </authorList>
    </citation>
    <scope>IDENTIFICATION</scope>
    <source>
        <tissue evidence="12">Leaf</tissue>
    </source>
</reference>
<dbReference type="RefSeq" id="XP_009796373.1">
    <property type="nucleotide sequence ID" value="XM_009798071.1"/>
</dbReference>
<dbReference type="GO" id="GO:0051119">
    <property type="term" value="F:sugar transmembrane transporter activity"/>
    <property type="evidence" value="ECO:0007669"/>
    <property type="project" value="InterPro"/>
</dbReference>
<dbReference type="GO" id="GO:0016020">
    <property type="term" value="C:membrane"/>
    <property type="evidence" value="ECO:0007669"/>
    <property type="project" value="InterPro"/>
</dbReference>
<reference evidence="11" key="1">
    <citation type="journal article" date="2013" name="Genome Biol.">
        <title>Reference genomes and transcriptomes of Nicotiana sylvestris and Nicotiana tomentosiformis.</title>
        <authorList>
            <person name="Sierro N."/>
            <person name="Battey J.N."/>
            <person name="Ouadi S."/>
            <person name="Bovet L."/>
            <person name="Goepfert S."/>
            <person name="Bakaher N."/>
            <person name="Peitsch M.C."/>
            <person name="Ivanov N.V."/>
        </authorList>
    </citation>
    <scope>NUCLEOTIDE SEQUENCE [LARGE SCALE GENOMIC DNA]</scope>
</reference>
<keyword evidence="5 9" id="KW-0812">Transmembrane</keyword>
<dbReference type="GO" id="GO:0012505">
    <property type="term" value="C:endomembrane system"/>
    <property type="evidence" value="ECO:0007669"/>
    <property type="project" value="UniProtKB-SubCell"/>
</dbReference>
<dbReference type="AlphaFoldDB" id="A0A1U7XZQ9"/>